<dbReference type="InterPro" id="IPR036249">
    <property type="entry name" value="Thioredoxin-like_sf"/>
</dbReference>
<dbReference type="Gene3D" id="3.40.30.10">
    <property type="entry name" value="Glutaredoxin"/>
    <property type="match status" value="1"/>
</dbReference>
<feature type="signal peptide" evidence="1">
    <location>
        <begin position="1"/>
        <end position="28"/>
    </location>
</feature>
<feature type="chain" id="PRO_5008659342" description="Thioredoxin-like fold domain-containing protein" evidence="1">
    <location>
        <begin position="29"/>
        <end position="204"/>
    </location>
</feature>
<comment type="caution">
    <text evidence="3">The sequence shown here is derived from an EMBL/GenBank/DDBJ whole genome shotgun (WGS) entry which is preliminary data.</text>
</comment>
<feature type="domain" description="Thioredoxin-like fold" evidence="2">
    <location>
        <begin position="44"/>
        <end position="199"/>
    </location>
</feature>
<keyword evidence="4" id="KW-1185">Reference proteome</keyword>
<accession>A0A1C2DHT9</accession>
<dbReference type="InterPro" id="IPR012336">
    <property type="entry name" value="Thioredoxin-like_fold"/>
</dbReference>
<keyword evidence="1" id="KW-0732">Signal</keyword>
<evidence type="ECO:0000256" key="1">
    <source>
        <dbReference type="SAM" id="SignalP"/>
    </source>
</evidence>
<dbReference type="OrthoDB" id="9780147at2"/>
<protein>
    <recommendedName>
        <fullName evidence="2">Thioredoxin-like fold domain-containing protein</fullName>
    </recommendedName>
</protein>
<dbReference type="Proteomes" id="UP000094412">
    <property type="component" value="Unassembled WGS sequence"/>
</dbReference>
<dbReference type="SUPFAM" id="SSF52833">
    <property type="entry name" value="Thioredoxin-like"/>
    <property type="match status" value="1"/>
</dbReference>
<gene>
    <name evidence="3" type="ORF">QV13_17525</name>
</gene>
<reference evidence="3 4" key="1">
    <citation type="submission" date="2016-08" db="EMBL/GenBank/DDBJ databases">
        <title>Whole genome sequence of Mesorhizobium sp. strain UASWS1009 isolated from industrial sewage.</title>
        <authorList>
            <person name="Crovadore J."/>
            <person name="Calmin G."/>
            <person name="Chablais R."/>
            <person name="Cochard B."/>
            <person name="Lefort F."/>
        </authorList>
    </citation>
    <scope>NUCLEOTIDE SEQUENCE [LARGE SCALE GENOMIC DNA]</scope>
    <source>
        <strain evidence="3 4">UASWS1009</strain>
    </source>
</reference>
<sequence>MLCQPIDRRLFLTGAVAALALPCLLANAAAMPTMDEVAADPAIPALGNPQGDVTIAEYVDFQCPVCKLAFIELKKLLAEDAGIRLVMKDWPIFGDASRYAAKMALATSDSGHYGQAVDALMTAEGRLSERRTDTILADAGIDLARTRANLAERGAGIDALLVRNESQASAFKLRGTPALVVGGRLFRHGLSLDELRTAVRQARS</sequence>
<name>A0A1C2DHT9_9HYPH</name>
<dbReference type="PROSITE" id="PS51318">
    <property type="entry name" value="TAT"/>
    <property type="match status" value="1"/>
</dbReference>
<dbReference type="InterPro" id="IPR006311">
    <property type="entry name" value="TAT_signal"/>
</dbReference>
<dbReference type="Pfam" id="PF13462">
    <property type="entry name" value="Thioredoxin_4"/>
    <property type="match status" value="1"/>
</dbReference>
<dbReference type="CDD" id="cd03023">
    <property type="entry name" value="DsbA_Com1_like"/>
    <property type="match status" value="1"/>
</dbReference>
<organism evidence="3 4">
    <name type="scientific">Mesorhizobium hungaricum</name>
    <dbReference type="NCBI Taxonomy" id="1566387"/>
    <lineage>
        <taxon>Bacteria</taxon>
        <taxon>Pseudomonadati</taxon>
        <taxon>Pseudomonadota</taxon>
        <taxon>Alphaproteobacteria</taxon>
        <taxon>Hyphomicrobiales</taxon>
        <taxon>Phyllobacteriaceae</taxon>
        <taxon>Mesorhizobium</taxon>
    </lineage>
</organism>
<dbReference type="STRING" id="1566387.QV13_17525"/>
<dbReference type="EMBL" id="MDEO01000035">
    <property type="protein sequence ID" value="OCX14297.1"/>
    <property type="molecule type" value="Genomic_DNA"/>
</dbReference>
<evidence type="ECO:0000259" key="2">
    <source>
        <dbReference type="Pfam" id="PF13462"/>
    </source>
</evidence>
<evidence type="ECO:0000313" key="4">
    <source>
        <dbReference type="Proteomes" id="UP000094412"/>
    </source>
</evidence>
<evidence type="ECO:0000313" key="3">
    <source>
        <dbReference type="EMBL" id="OCX14297.1"/>
    </source>
</evidence>
<dbReference type="AlphaFoldDB" id="A0A1C2DHT9"/>
<dbReference type="RefSeq" id="WP_024924849.1">
    <property type="nucleotide sequence ID" value="NZ_MDEO01000035.1"/>
</dbReference>
<proteinExistence type="predicted"/>